<name>A0ACD6AU01_AVESA</name>
<accession>A0ACD6AU01</accession>
<protein>
    <submittedName>
        <fullName evidence="1">Uncharacterized protein</fullName>
    </submittedName>
</protein>
<dbReference type="EnsemblPlants" id="AVESA.00010b.r2.UnG1445270.1">
    <property type="protein sequence ID" value="AVESA.00010b.r2.UnG1445270.1.CDS.1"/>
    <property type="gene ID" value="AVESA.00010b.r2.UnG1445270"/>
</dbReference>
<dbReference type="Proteomes" id="UP001732700">
    <property type="component" value="Unassembled WGS sequence"/>
</dbReference>
<sequence>MECPFSRQVWHDALSWLRLPCAPPRNEHSLFDWWLAVHQSLPKPMRKGFATITLLTPWMIWKHQNSCVFDHVQPSRQLLSATIREEAELWVRAGAKGLRVLLPTTWDVH</sequence>
<evidence type="ECO:0000313" key="2">
    <source>
        <dbReference type="Proteomes" id="UP001732700"/>
    </source>
</evidence>
<organism evidence="1 2">
    <name type="scientific">Avena sativa</name>
    <name type="common">Oat</name>
    <dbReference type="NCBI Taxonomy" id="4498"/>
    <lineage>
        <taxon>Eukaryota</taxon>
        <taxon>Viridiplantae</taxon>
        <taxon>Streptophyta</taxon>
        <taxon>Embryophyta</taxon>
        <taxon>Tracheophyta</taxon>
        <taxon>Spermatophyta</taxon>
        <taxon>Magnoliopsida</taxon>
        <taxon>Liliopsida</taxon>
        <taxon>Poales</taxon>
        <taxon>Poaceae</taxon>
        <taxon>BOP clade</taxon>
        <taxon>Pooideae</taxon>
        <taxon>Poodae</taxon>
        <taxon>Poeae</taxon>
        <taxon>Poeae Chloroplast Group 1 (Aveneae type)</taxon>
        <taxon>Aveninae</taxon>
        <taxon>Avena</taxon>
    </lineage>
</organism>
<reference evidence="1" key="1">
    <citation type="submission" date="2025-09" db="UniProtKB">
        <authorList>
            <consortium name="EnsemblPlants"/>
        </authorList>
    </citation>
    <scope>IDENTIFICATION</scope>
</reference>
<keyword evidence="2" id="KW-1185">Reference proteome</keyword>
<evidence type="ECO:0000313" key="1">
    <source>
        <dbReference type="EnsemblPlants" id="AVESA.00010b.r2.UnG1445270.1.CDS.1"/>
    </source>
</evidence>
<proteinExistence type="predicted"/>